<dbReference type="EMBL" id="CP152276">
    <property type="protein sequence ID" value="XAE41162.1"/>
    <property type="molecule type" value="Genomic_DNA"/>
</dbReference>
<evidence type="ECO:0000313" key="1">
    <source>
        <dbReference type="EMBL" id="XAE41162.1"/>
    </source>
</evidence>
<name>A0ABZ3D096_9PROT</name>
<proteinExistence type="predicted"/>
<dbReference type="RefSeq" id="WP_342627154.1">
    <property type="nucleotide sequence ID" value="NZ_CP152276.1"/>
</dbReference>
<dbReference type="Proteomes" id="UP001449795">
    <property type="component" value="Chromosome"/>
</dbReference>
<sequence length="57" mass="6539">MAQLPPRPIEDLQQLVNVVNKTNFDLVLLGLRAVNVIDAKWRSAIWLATHQFLWGLD</sequence>
<protein>
    <submittedName>
        <fullName evidence="1">Uncharacterized protein</fullName>
    </submittedName>
</protein>
<evidence type="ECO:0000313" key="2">
    <source>
        <dbReference type="Proteomes" id="UP001449795"/>
    </source>
</evidence>
<gene>
    <name evidence="1" type="ORF">AAC691_12620</name>
</gene>
<reference evidence="1 2" key="1">
    <citation type="submission" date="2024-04" db="EMBL/GenBank/DDBJ databases">
        <title>Complete genome sequence of Nguyenibacter vanlangesis HBCM-1154, a strain capable of nitrogen fixation, IAA production, and phosphorus solubilization isolated from sugarcane soil.</title>
        <authorList>
            <person name="MY HANH P."/>
        </authorList>
    </citation>
    <scope>NUCLEOTIDE SEQUENCE [LARGE SCALE GENOMIC DNA]</scope>
    <source>
        <strain evidence="1 2">HBCM 1154</strain>
    </source>
</reference>
<keyword evidence="2" id="KW-1185">Reference proteome</keyword>
<organism evidence="1 2">
    <name type="scientific">Nguyenibacter vanlangensis</name>
    <dbReference type="NCBI Taxonomy" id="1216886"/>
    <lineage>
        <taxon>Bacteria</taxon>
        <taxon>Pseudomonadati</taxon>
        <taxon>Pseudomonadota</taxon>
        <taxon>Alphaproteobacteria</taxon>
        <taxon>Acetobacterales</taxon>
        <taxon>Acetobacteraceae</taxon>
        <taxon>Nguyenibacter</taxon>
    </lineage>
</organism>
<accession>A0ABZ3D096</accession>